<evidence type="ECO:0000256" key="1">
    <source>
        <dbReference type="ARBA" id="ARBA00004141"/>
    </source>
</evidence>
<protein>
    <submittedName>
        <fullName evidence="8">Gup1p</fullName>
    </submittedName>
</protein>
<name>A0A161HK00_9ASCO</name>
<dbReference type="RefSeq" id="XP_018735654.1">
    <property type="nucleotide sequence ID" value="XM_018878340.1"/>
</dbReference>
<dbReference type="Proteomes" id="UP000189580">
    <property type="component" value="Chromosome a"/>
</dbReference>
<dbReference type="Pfam" id="PF03062">
    <property type="entry name" value="MBOAT"/>
    <property type="match status" value="1"/>
</dbReference>
<keyword evidence="3 7" id="KW-0812">Transmembrane</keyword>
<feature type="transmembrane region" description="Helical" evidence="7">
    <location>
        <begin position="104"/>
        <end position="127"/>
    </location>
</feature>
<evidence type="ECO:0000256" key="5">
    <source>
        <dbReference type="ARBA" id="ARBA00023136"/>
    </source>
</evidence>
<feature type="transmembrane region" description="Helical" evidence="7">
    <location>
        <begin position="139"/>
        <end position="158"/>
    </location>
</feature>
<reference evidence="8 9" key="1">
    <citation type="submission" date="2016-02" db="EMBL/GenBank/DDBJ databases">
        <title>Complete genome sequence and transcriptome regulation of the pentose utilising yeast Sugiyamaella lignohabitans.</title>
        <authorList>
            <person name="Bellasio M."/>
            <person name="Peymann A."/>
            <person name="Valli M."/>
            <person name="Sipitzky M."/>
            <person name="Graf A."/>
            <person name="Sauer M."/>
            <person name="Marx H."/>
            <person name="Mattanovich D."/>
        </authorList>
    </citation>
    <scope>NUCLEOTIDE SEQUENCE [LARGE SCALE GENOMIC DNA]</scope>
    <source>
        <strain evidence="8 9">CBS 10342</strain>
    </source>
</reference>
<dbReference type="GO" id="GO:0008374">
    <property type="term" value="F:O-acyltransferase activity"/>
    <property type="evidence" value="ECO:0007669"/>
    <property type="project" value="TreeGrafter"/>
</dbReference>
<feature type="transmembrane region" description="Helical" evidence="7">
    <location>
        <begin position="273"/>
        <end position="293"/>
    </location>
</feature>
<comment type="similarity">
    <text evidence="2">Belongs to the membrane-bound acyltransferase family.</text>
</comment>
<dbReference type="EMBL" id="CP014501">
    <property type="protein sequence ID" value="ANB13177.1"/>
    <property type="molecule type" value="Genomic_DNA"/>
</dbReference>
<feature type="transmembrane region" description="Helical" evidence="7">
    <location>
        <begin position="217"/>
        <end position="234"/>
    </location>
</feature>
<dbReference type="PANTHER" id="PTHR13285:SF18">
    <property type="entry name" value="PROTEIN-CYSTEINE N-PALMITOYLTRANSFERASE RASP"/>
    <property type="match status" value="1"/>
</dbReference>
<organism evidence="8 9">
    <name type="scientific">Sugiyamaella lignohabitans</name>
    <dbReference type="NCBI Taxonomy" id="796027"/>
    <lineage>
        <taxon>Eukaryota</taxon>
        <taxon>Fungi</taxon>
        <taxon>Dikarya</taxon>
        <taxon>Ascomycota</taxon>
        <taxon>Saccharomycotina</taxon>
        <taxon>Dipodascomycetes</taxon>
        <taxon>Dipodascales</taxon>
        <taxon>Trichomonascaceae</taxon>
        <taxon>Sugiyamaella</taxon>
    </lineage>
</organism>
<proteinExistence type="inferred from homology"/>
<evidence type="ECO:0000256" key="7">
    <source>
        <dbReference type="SAM" id="Phobius"/>
    </source>
</evidence>
<comment type="subcellular location">
    <subcellularLocation>
        <location evidence="1">Membrane</location>
        <topology evidence="1">Multi-pass membrane protein</topology>
    </subcellularLocation>
</comment>
<feature type="region of interest" description="Disordered" evidence="6">
    <location>
        <begin position="10"/>
        <end position="50"/>
    </location>
</feature>
<dbReference type="InterPro" id="IPR004299">
    <property type="entry name" value="MBOAT_fam"/>
</dbReference>
<dbReference type="PANTHER" id="PTHR13285">
    <property type="entry name" value="ACYLTRANSFERASE"/>
    <property type="match status" value="1"/>
</dbReference>
<dbReference type="GO" id="GO:0016020">
    <property type="term" value="C:membrane"/>
    <property type="evidence" value="ECO:0007669"/>
    <property type="project" value="UniProtKB-SubCell"/>
</dbReference>
<dbReference type="KEGG" id="slb:AWJ20_1459"/>
<keyword evidence="5 7" id="KW-0472">Membrane</keyword>
<evidence type="ECO:0000256" key="2">
    <source>
        <dbReference type="ARBA" id="ARBA00010323"/>
    </source>
</evidence>
<evidence type="ECO:0000313" key="8">
    <source>
        <dbReference type="EMBL" id="ANB13177.1"/>
    </source>
</evidence>
<dbReference type="GeneID" id="30033263"/>
<feature type="transmembrane region" description="Helical" evidence="7">
    <location>
        <begin position="240"/>
        <end position="261"/>
    </location>
</feature>
<dbReference type="InterPro" id="IPR051085">
    <property type="entry name" value="MB_O-acyltransferase"/>
</dbReference>
<feature type="compositionally biased region" description="Polar residues" evidence="6">
    <location>
        <begin position="23"/>
        <end position="42"/>
    </location>
</feature>
<keyword evidence="4 7" id="KW-1133">Transmembrane helix</keyword>
<keyword evidence="9" id="KW-1185">Reference proteome</keyword>
<dbReference type="GO" id="GO:0006506">
    <property type="term" value="P:GPI anchor biosynthetic process"/>
    <property type="evidence" value="ECO:0007669"/>
    <property type="project" value="TreeGrafter"/>
</dbReference>
<dbReference type="AlphaFoldDB" id="A0A161HK00"/>
<accession>A0A161HK00</accession>
<evidence type="ECO:0000256" key="4">
    <source>
        <dbReference type="ARBA" id="ARBA00022989"/>
    </source>
</evidence>
<dbReference type="OrthoDB" id="420606at2759"/>
<evidence type="ECO:0000256" key="3">
    <source>
        <dbReference type="ARBA" id="ARBA00022692"/>
    </source>
</evidence>
<gene>
    <name evidence="8" type="primary">GUP1</name>
    <name evidence="8" type="ORF">AWJ20_1459</name>
</gene>
<evidence type="ECO:0000313" key="9">
    <source>
        <dbReference type="Proteomes" id="UP000189580"/>
    </source>
</evidence>
<evidence type="ECO:0000256" key="6">
    <source>
        <dbReference type="SAM" id="MobiDB-lite"/>
    </source>
</evidence>
<feature type="transmembrane region" description="Helical" evidence="7">
    <location>
        <begin position="63"/>
        <end position="84"/>
    </location>
</feature>
<feature type="transmembrane region" description="Helical" evidence="7">
    <location>
        <begin position="313"/>
        <end position="332"/>
    </location>
</feature>
<dbReference type="GO" id="GO:0005783">
    <property type="term" value="C:endoplasmic reticulum"/>
    <property type="evidence" value="ECO:0007669"/>
    <property type="project" value="TreeGrafter"/>
</dbReference>
<sequence length="347" mass="40336">MVSYNIDYLEAKRRPSSPPLKKNNGSTSSKESAGGTVNTPPSVTERERVETSRPMEEYNWLNYVAYTTYAPLYLAGPILTFNDFMFQSRTTLVYSINFKRISMYAIRFAFCLLTMEVLLHYTYVVAISQTRAWTGDTPFQISMIALFNLNVIWLKLLLPWRLFRLWAMLDRIDPPENMVRCVNNNYSAILFWRSWHRSFNRWIIRYVYIPLGGSKRTLLNSLIVFMFVAIWHDIQLRLLLWGWLVVLFILPEVLASLLFPAKKWGSNSIYRHLCAIGGVANVWMMMIANLVGFCVGLDGVSEMLHDMIYTADGIKYVILSSLALFVGLQAMFEFREREKRMGINLRC</sequence>